<accession>A0ABR9AZ95</accession>
<protein>
    <recommendedName>
        <fullName evidence="3">Flagellar protein FliT</fullName>
    </recommendedName>
</protein>
<reference evidence="1 2" key="1">
    <citation type="submission" date="2020-09" db="EMBL/GenBank/DDBJ databases">
        <title>Paenibacillus sp. CAU 1523 isolated from sand of Haeundae Beach.</title>
        <authorList>
            <person name="Kim W."/>
        </authorList>
    </citation>
    <scope>NUCLEOTIDE SEQUENCE [LARGE SCALE GENOMIC DNA]</scope>
    <source>
        <strain evidence="1 2">CAU 1523</strain>
    </source>
</reference>
<organism evidence="1 2">
    <name type="scientific">Paenibacillus arenosi</name>
    <dbReference type="NCBI Taxonomy" id="2774142"/>
    <lineage>
        <taxon>Bacteria</taxon>
        <taxon>Bacillati</taxon>
        <taxon>Bacillota</taxon>
        <taxon>Bacilli</taxon>
        <taxon>Bacillales</taxon>
        <taxon>Paenibacillaceae</taxon>
        <taxon>Paenibacillus</taxon>
    </lineage>
</organism>
<dbReference type="EMBL" id="JACYTN010000003">
    <property type="protein sequence ID" value="MBD8498261.1"/>
    <property type="molecule type" value="Genomic_DNA"/>
</dbReference>
<dbReference type="RefSeq" id="WP_192024620.1">
    <property type="nucleotide sequence ID" value="NZ_JACYTN010000003.1"/>
</dbReference>
<name>A0ABR9AZ95_9BACL</name>
<dbReference type="Proteomes" id="UP000634529">
    <property type="component" value="Unassembled WGS sequence"/>
</dbReference>
<gene>
    <name evidence="1" type="ORF">IFO66_08050</name>
</gene>
<evidence type="ECO:0008006" key="3">
    <source>
        <dbReference type="Google" id="ProtNLM"/>
    </source>
</evidence>
<evidence type="ECO:0000313" key="2">
    <source>
        <dbReference type="Proteomes" id="UP000634529"/>
    </source>
</evidence>
<sequence length="119" mass="14372">MFLSKDEKDRIIEVEKLLDQLKHFYNTILQSSSSFDSYEQLSQQIDECYESLSEYNIHPEQKNSLLEVQHLHHQVINVIQMEQSKLREQMNLLDKKQAAHNQYYRNQQVQESLFVDRKQ</sequence>
<evidence type="ECO:0000313" key="1">
    <source>
        <dbReference type="EMBL" id="MBD8498261.1"/>
    </source>
</evidence>
<proteinExistence type="predicted"/>
<comment type="caution">
    <text evidence="1">The sequence shown here is derived from an EMBL/GenBank/DDBJ whole genome shotgun (WGS) entry which is preliminary data.</text>
</comment>
<keyword evidence="2" id="KW-1185">Reference proteome</keyword>